<name>A0ABP9KM64_9SPHN</name>
<sequence>MIVSDLTRVKLPTGIELDVWDTGPRDAPALMFLHGFPENHRTWRNQIAHLNGRYRCIAPDQRGYGNSSKPKGAEHYETMALVQDIFGLAKVLEVETFTIVGHDWGGALAWLVAAFGQSTGAVTRAVIANAPHPVIFQRLLLTDPDQREASQYMRTFRDPAHDAMIAEHGLAGLLHTALTWNDRPQYDPDELPLLMQQWRDPQTSFAMLNWYRASGISVPSMDDPFGLPPEYAPPPLPKIAIPTLVVWGTGDEALLPANINGLDEVVSDLTLEKIAGVGHFVPWEAPDAVSAAMDGFLERTN</sequence>
<organism evidence="3 4">
    <name type="scientific">Erythrobacter westpacificensis</name>
    <dbReference type="NCBI Taxonomy" id="1055231"/>
    <lineage>
        <taxon>Bacteria</taxon>
        <taxon>Pseudomonadati</taxon>
        <taxon>Pseudomonadota</taxon>
        <taxon>Alphaproteobacteria</taxon>
        <taxon>Sphingomonadales</taxon>
        <taxon>Erythrobacteraceae</taxon>
        <taxon>Erythrobacter/Porphyrobacter group</taxon>
        <taxon>Erythrobacter</taxon>
    </lineage>
</organism>
<proteinExistence type="predicted"/>
<protein>
    <submittedName>
        <fullName evidence="3">Alpha/beta hydrolase</fullName>
    </submittedName>
</protein>
<gene>
    <name evidence="3" type="ORF">GCM10023208_28020</name>
</gene>
<keyword evidence="4" id="KW-1185">Reference proteome</keyword>
<dbReference type="GO" id="GO:0016787">
    <property type="term" value="F:hydrolase activity"/>
    <property type="evidence" value="ECO:0007669"/>
    <property type="project" value="UniProtKB-KW"/>
</dbReference>
<dbReference type="InterPro" id="IPR029058">
    <property type="entry name" value="AB_hydrolase_fold"/>
</dbReference>
<dbReference type="PRINTS" id="PR00412">
    <property type="entry name" value="EPOXHYDRLASE"/>
</dbReference>
<dbReference type="EMBL" id="BAABHV010000021">
    <property type="protein sequence ID" value="GAA5060054.1"/>
    <property type="molecule type" value="Genomic_DNA"/>
</dbReference>
<evidence type="ECO:0000259" key="2">
    <source>
        <dbReference type="Pfam" id="PF00561"/>
    </source>
</evidence>
<dbReference type="InterPro" id="IPR000073">
    <property type="entry name" value="AB_hydrolase_1"/>
</dbReference>
<comment type="caution">
    <text evidence="3">The sequence shown here is derived from an EMBL/GenBank/DDBJ whole genome shotgun (WGS) entry which is preliminary data.</text>
</comment>
<dbReference type="PANTHER" id="PTHR43329">
    <property type="entry name" value="EPOXIDE HYDROLASE"/>
    <property type="match status" value="1"/>
</dbReference>
<dbReference type="PRINTS" id="PR00111">
    <property type="entry name" value="ABHYDROLASE"/>
</dbReference>
<evidence type="ECO:0000313" key="3">
    <source>
        <dbReference type="EMBL" id="GAA5060054.1"/>
    </source>
</evidence>
<keyword evidence="1 3" id="KW-0378">Hydrolase</keyword>
<accession>A0ABP9KM64</accession>
<feature type="domain" description="AB hydrolase-1" evidence="2">
    <location>
        <begin position="28"/>
        <end position="286"/>
    </location>
</feature>
<dbReference type="SUPFAM" id="SSF53474">
    <property type="entry name" value="alpha/beta-Hydrolases"/>
    <property type="match status" value="1"/>
</dbReference>
<evidence type="ECO:0000256" key="1">
    <source>
        <dbReference type="ARBA" id="ARBA00022801"/>
    </source>
</evidence>
<dbReference type="Pfam" id="PF00561">
    <property type="entry name" value="Abhydrolase_1"/>
    <property type="match status" value="1"/>
</dbReference>
<dbReference type="Proteomes" id="UP001500518">
    <property type="component" value="Unassembled WGS sequence"/>
</dbReference>
<reference evidence="4" key="1">
    <citation type="journal article" date="2019" name="Int. J. Syst. Evol. Microbiol.">
        <title>The Global Catalogue of Microorganisms (GCM) 10K type strain sequencing project: providing services to taxonomists for standard genome sequencing and annotation.</title>
        <authorList>
            <consortium name="The Broad Institute Genomics Platform"/>
            <consortium name="The Broad Institute Genome Sequencing Center for Infectious Disease"/>
            <person name="Wu L."/>
            <person name="Ma J."/>
        </authorList>
    </citation>
    <scope>NUCLEOTIDE SEQUENCE [LARGE SCALE GENOMIC DNA]</scope>
    <source>
        <strain evidence="4">JCM 18014</strain>
    </source>
</reference>
<dbReference type="InterPro" id="IPR000639">
    <property type="entry name" value="Epox_hydrolase-like"/>
</dbReference>
<evidence type="ECO:0000313" key="4">
    <source>
        <dbReference type="Proteomes" id="UP001500518"/>
    </source>
</evidence>
<dbReference type="Gene3D" id="3.40.50.1820">
    <property type="entry name" value="alpha/beta hydrolase"/>
    <property type="match status" value="1"/>
</dbReference>